<protein>
    <submittedName>
        <fullName evidence="1">Uncharacterized protein</fullName>
    </submittedName>
</protein>
<organism evidence="1 2">
    <name type="scientific">Lipomyces kononenkoae</name>
    <name type="common">Yeast</name>
    <dbReference type="NCBI Taxonomy" id="34357"/>
    <lineage>
        <taxon>Eukaryota</taxon>
        <taxon>Fungi</taxon>
        <taxon>Dikarya</taxon>
        <taxon>Ascomycota</taxon>
        <taxon>Saccharomycotina</taxon>
        <taxon>Lipomycetes</taxon>
        <taxon>Lipomycetales</taxon>
        <taxon>Lipomycetaceae</taxon>
        <taxon>Lipomyces</taxon>
    </lineage>
</organism>
<reference evidence="2" key="1">
    <citation type="journal article" date="2024" name="Front. Bioeng. Biotechnol.">
        <title>Genome-scale model development and genomic sequencing of the oleaginous clade Lipomyces.</title>
        <authorList>
            <person name="Czajka J.J."/>
            <person name="Han Y."/>
            <person name="Kim J."/>
            <person name="Mondo S.J."/>
            <person name="Hofstad B.A."/>
            <person name="Robles A."/>
            <person name="Haridas S."/>
            <person name="Riley R."/>
            <person name="LaButti K."/>
            <person name="Pangilinan J."/>
            <person name="Andreopoulos W."/>
            <person name="Lipzen A."/>
            <person name="Yan J."/>
            <person name="Wang M."/>
            <person name="Ng V."/>
            <person name="Grigoriev I.V."/>
            <person name="Spatafora J.W."/>
            <person name="Magnuson J.K."/>
            <person name="Baker S.E."/>
            <person name="Pomraning K.R."/>
        </authorList>
    </citation>
    <scope>NUCLEOTIDE SEQUENCE [LARGE SCALE GENOMIC DNA]</scope>
    <source>
        <strain evidence="2">CBS 7786</strain>
    </source>
</reference>
<keyword evidence="2" id="KW-1185">Reference proteome</keyword>
<evidence type="ECO:0000313" key="2">
    <source>
        <dbReference type="Proteomes" id="UP001433508"/>
    </source>
</evidence>
<name>A0ACC3T240_LIPKO</name>
<accession>A0ACC3T240</accession>
<comment type="caution">
    <text evidence="1">The sequence shown here is derived from an EMBL/GenBank/DDBJ whole genome shotgun (WGS) entry which is preliminary data.</text>
</comment>
<sequence length="223" mass="25066">MLLRPVVRATSSTIPAQIPRSSIFTRLRQLPRSNFSTSRTRRAIEPDEKAIRVKPTTEEAAEKSRQRLRRLLDKLPASMRPHAERLMSAPGSYVFTFLLIHEVTAVVPLFGLMWLFQVTDWTPPLPEGLIEAGKEFYSKAIPANSLPEGSESAANLILQGATAFAIVKVILPLRVAFSLLITPWFARRSVIPMVNRLRSLINVITKPKESGIDFNRLPSRKSK</sequence>
<proteinExistence type="predicted"/>
<dbReference type="Proteomes" id="UP001433508">
    <property type="component" value="Unassembled WGS sequence"/>
</dbReference>
<gene>
    <name evidence="1" type="ORF">V1525DRAFT_342691</name>
</gene>
<evidence type="ECO:0000313" key="1">
    <source>
        <dbReference type="EMBL" id="KAK9237968.1"/>
    </source>
</evidence>
<dbReference type="EMBL" id="MU971362">
    <property type="protein sequence ID" value="KAK9237968.1"/>
    <property type="molecule type" value="Genomic_DNA"/>
</dbReference>